<evidence type="ECO:0000256" key="6">
    <source>
        <dbReference type="SAM" id="Phobius"/>
    </source>
</evidence>
<dbReference type="Pfam" id="PF12729">
    <property type="entry name" value="4HB_MCP_1"/>
    <property type="match status" value="1"/>
</dbReference>
<keyword evidence="4" id="KW-0807">Transducer</keyword>
<feature type="domain" description="Methyl-accepting transducer" evidence="7">
    <location>
        <begin position="276"/>
        <end position="505"/>
    </location>
</feature>
<dbReference type="PROSITE" id="PS50111">
    <property type="entry name" value="CHEMOTAXIS_TRANSDUC_2"/>
    <property type="match status" value="1"/>
</dbReference>
<gene>
    <name evidence="8" type="ORF">DFR45_10375</name>
</gene>
<dbReference type="InterPro" id="IPR047347">
    <property type="entry name" value="YvaQ-like_sensor"/>
</dbReference>
<dbReference type="InterPro" id="IPR004089">
    <property type="entry name" value="MCPsignal_dom"/>
</dbReference>
<dbReference type="CDD" id="cd19411">
    <property type="entry name" value="MCP2201-like_sensor"/>
    <property type="match status" value="1"/>
</dbReference>
<dbReference type="Proteomes" id="UP000252174">
    <property type="component" value="Unassembled WGS sequence"/>
</dbReference>
<comment type="caution">
    <text evidence="8">The sequence shown here is derived from an EMBL/GenBank/DDBJ whole genome shotgun (WGS) entry which is preliminary data.</text>
</comment>
<keyword evidence="6" id="KW-0812">Transmembrane</keyword>
<evidence type="ECO:0000256" key="2">
    <source>
        <dbReference type="ARBA" id="ARBA00022481"/>
    </source>
</evidence>
<dbReference type="InterPro" id="IPR051310">
    <property type="entry name" value="MCP_chemotaxis"/>
</dbReference>
<dbReference type="GO" id="GO:0004888">
    <property type="term" value="F:transmembrane signaling receptor activity"/>
    <property type="evidence" value="ECO:0007669"/>
    <property type="project" value="InterPro"/>
</dbReference>
<dbReference type="FunFam" id="1.10.287.950:FF:000001">
    <property type="entry name" value="Methyl-accepting chemotaxis sensory transducer"/>
    <property type="match status" value="1"/>
</dbReference>
<accession>A0A369ALP8</accession>
<dbReference type="PRINTS" id="PR00260">
    <property type="entry name" value="CHEMTRNSDUCR"/>
</dbReference>
<dbReference type="EMBL" id="QPJU01000003">
    <property type="protein sequence ID" value="RCX10091.1"/>
    <property type="molecule type" value="Genomic_DNA"/>
</dbReference>
<dbReference type="SMART" id="SM00283">
    <property type="entry name" value="MA"/>
    <property type="match status" value="1"/>
</dbReference>
<dbReference type="InterPro" id="IPR004090">
    <property type="entry name" value="Chemotax_Me-accpt_rcpt"/>
</dbReference>
<feature type="transmembrane region" description="Helical" evidence="6">
    <location>
        <begin position="192"/>
        <end position="214"/>
    </location>
</feature>
<dbReference type="SUPFAM" id="SSF58104">
    <property type="entry name" value="Methyl-accepting chemotaxis protein (MCP) signaling domain"/>
    <property type="match status" value="1"/>
</dbReference>
<comment type="similarity">
    <text evidence="3">Belongs to the methyl-accepting chemotaxis (MCP) protein family.</text>
</comment>
<keyword evidence="5" id="KW-0175">Coiled coil</keyword>
<dbReference type="PANTHER" id="PTHR43531">
    <property type="entry name" value="PROTEIN ICFG"/>
    <property type="match status" value="1"/>
</dbReference>
<reference evidence="8 9" key="1">
    <citation type="submission" date="2018-07" db="EMBL/GenBank/DDBJ databases">
        <title>Genomic Encyclopedia of Type Strains, Phase IV (KMG-IV): sequencing the most valuable type-strain genomes for metagenomic binning, comparative biology and taxonomic classification.</title>
        <authorList>
            <person name="Goeker M."/>
        </authorList>
    </citation>
    <scope>NUCLEOTIDE SEQUENCE [LARGE SCALE GENOMIC DNA]</scope>
    <source>
        <strain evidence="8 9">DSM 100911</strain>
    </source>
</reference>
<evidence type="ECO:0000256" key="4">
    <source>
        <dbReference type="PROSITE-ProRule" id="PRU00284"/>
    </source>
</evidence>
<dbReference type="GO" id="GO:0007165">
    <property type="term" value="P:signal transduction"/>
    <property type="evidence" value="ECO:0007669"/>
    <property type="project" value="UniProtKB-KW"/>
</dbReference>
<dbReference type="GO" id="GO:0005886">
    <property type="term" value="C:plasma membrane"/>
    <property type="evidence" value="ECO:0007669"/>
    <property type="project" value="TreeGrafter"/>
</dbReference>
<dbReference type="OrthoDB" id="9763018at2"/>
<comment type="subcellular location">
    <subcellularLocation>
        <location evidence="1">Membrane</location>
    </subcellularLocation>
</comment>
<evidence type="ECO:0000256" key="3">
    <source>
        <dbReference type="ARBA" id="ARBA00029447"/>
    </source>
</evidence>
<evidence type="ECO:0000259" key="7">
    <source>
        <dbReference type="PROSITE" id="PS50111"/>
    </source>
</evidence>
<name>A0A369ALP8_9BURK</name>
<dbReference type="Gene3D" id="1.10.287.950">
    <property type="entry name" value="Methyl-accepting chemotaxis protein"/>
    <property type="match status" value="1"/>
</dbReference>
<evidence type="ECO:0000313" key="9">
    <source>
        <dbReference type="Proteomes" id="UP000252174"/>
    </source>
</evidence>
<evidence type="ECO:0000256" key="5">
    <source>
        <dbReference type="SAM" id="Coils"/>
    </source>
</evidence>
<dbReference type="GO" id="GO:0006935">
    <property type="term" value="P:chemotaxis"/>
    <property type="evidence" value="ECO:0007669"/>
    <property type="project" value="InterPro"/>
</dbReference>
<dbReference type="PANTHER" id="PTHR43531:SF14">
    <property type="entry name" value="METHYL-ACCEPTING CHEMOTAXIS PROTEIN I-RELATED"/>
    <property type="match status" value="1"/>
</dbReference>
<dbReference type="RefSeq" id="WP_114482791.1">
    <property type="nucleotide sequence ID" value="NZ_QPJU01000003.1"/>
</dbReference>
<dbReference type="AlphaFoldDB" id="A0A369ALP8"/>
<organism evidence="8 9">
    <name type="scientific">Extensimonas vulgaris</name>
    <dbReference type="NCBI Taxonomy" id="1031594"/>
    <lineage>
        <taxon>Bacteria</taxon>
        <taxon>Pseudomonadati</taxon>
        <taxon>Pseudomonadota</taxon>
        <taxon>Betaproteobacteria</taxon>
        <taxon>Burkholderiales</taxon>
        <taxon>Comamonadaceae</taxon>
        <taxon>Extensimonas</taxon>
    </lineage>
</organism>
<protein>
    <submittedName>
        <fullName evidence="8">Methyl-accepting chemotaxis protein</fullName>
    </submittedName>
</protein>
<sequence>MRTWKVSHRLLAAFGLIILLLLGVAVYSLYVTRSIDLALSANATQNVRIQRAAINFRGSAHDRSIAVRDVVLAPTEKERDAEIQAIQRLAAFYAEAGQQLDKTLADNAGSVPLEVRAMAQAIHEVEQRAVASTAQVVQLVQAGDRQAAEALLWRQAKPQYVEWLAAINRLIDFEEQRIIANTEYANHAASQFAVVLSVITVLAVLIGAAAIVWVSRSITHELGAEPNQVRAVVQALQEGNLVVAVATKPGDESSVIAAVREMRARFHNLVAKVRSSVIRLRDTSGEISRSNQDLAERTELAIQSLRQTTQSIDQLATLVQHNEQSAHQARDLVSAAAAAASDGGEVMQRAVRTMQEIHKSSQQIADIIGVIDGIAFQTNILALNAAVEAARAGEQGRGFAVVAAEVRRLAQRSAEAAKEITSLIQSSVEKIDSGSKFVADAGARMEQIVAGVKKAAEIIAETSASAVEQSQGIAQVNGAITQLEQMTEQNGEMARKSREIVQKLQEQAEELARLVEAFRVEDDPSMRTAALVQGPRDWRVQNRPQLR</sequence>
<dbReference type="InterPro" id="IPR024478">
    <property type="entry name" value="HlyB_4HB_MCP"/>
</dbReference>
<dbReference type="Pfam" id="PF00015">
    <property type="entry name" value="MCPsignal"/>
    <property type="match status" value="1"/>
</dbReference>
<evidence type="ECO:0000313" key="8">
    <source>
        <dbReference type="EMBL" id="RCX10091.1"/>
    </source>
</evidence>
<proteinExistence type="inferred from homology"/>
<evidence type="ECO:0000256" key="1">
    <source>
        <dbReference type="ARBA" id="ARBA00004370"/>
    </source>
</evidence>
<keyword evidence="6" id="KW-0472">Membrane</keyword>
<feature type="coiled-coil region" evidence="5">
    <location>
        <begin position="494"/>
        <end position="521"/>
    </location>
</feature>
<keyword evidence="6" id="KW-1133">Transmembrane helix</keyword>
<keyword evidence="2" id="KW-0488">Methylation</keyword>
<keyword evidence="9" id="KW-1185">Reference proteome</keyword>